<evidence type="ECO:0000313" key="6">
    <source>
        <dbReference type="EMBL" id="KAF2902179.1"/>
    </source>
</evidence>
<name>A0A8K0DDE4_IGNLU</name>
<sequence>MVLLELSTRMTRFIPVLLLCFVCYFVYAQALECGIVEQMEEDNIKNVLHKCMGKKVNEAEEKSEKMNKTSTESSEETEQGTHGARRGMTSKIKRSLFNMNYHKNKKILKRDTVERVQDEDDSKQNSNETTTQKCVLQCIFTDLGMVDDNGYPEHNRVAQGLLKNAKGRELRDFIQDSTDECFQLMEQGEKLDTCEYATHLVKCLAEKGRSNCADWQIMSVPFHT</sequence>
<comment type="similarity">
    <text evidence="2">Belongs to the PBP/GOBP family.</text>
</comment>
<dbReference type="InterPro" id="IPR052295">
    <property type="entry name" value="Odorant-binding_protein"/>
</dbReference>
<dbReference type="Pfam" id="PF01395">
    <property type="entry name" value="PBP_GOBP"/>
    <property type="match status" value="1"/>
</dbReference>
<keyword evidence="5" id="KW-0732">Signal</keyword>
<dbReference type="GO" id="GO:0005549">
    <property type="term" value="F:odorant binding"/>
    <property type="evidence" value="ECO:0007669"/>
    <property type="project" value="InterPro"/>
</dbReference>
<reference evidence="6" key="1">
    <citation type="submission" date="2019-08" db="EMBL/GenBank/DDBJ databases">
        <title>The genome of the North American firefly Photinus pyralis.</title>
        <authorList>
            <consortium name="Photinus pyralis genome working group"/>
            <person name="Fallon T.R."/>
            <person name="Sander Lower S.E."/>
            <person name="Weng J.-K."/>
        </authorList>
    </citation>
    <scope>NUCLEOTIDE SEQUENCE</scope>
    <source>
        <strain evidence="6">TRF0915ILg1</strain>
        <tissue evidence="6">Whole body</tissue>
    </source>
</reference>
<feature type="compositionally biased region" description="Basic and acidic residues" evidence="4">
    <location>
        <begin position="58"/>
        <end position="67"/>
    </location>
</feature>
<evidence type="ECO:0000256" key="2">
    <source>
        <dbReference type="ARBA" id="ARBA00008098"/>
    </source>
</evidence>
<dbReference type="SUPFAM" id="SSF47565">
    <property type="entry name" value="Insect pheromone/odorant-binding proteins"/>
    <property type="match status" value="1"/>
</dbReference>
<evidence type="ECO:0000256" key="4">
    <source>
        <dbReference type="SAM" id="MobiDB-lite"/>
    </source>
</evidence>
<comment type="subcellular location">
    <subcellularLocation>
        <location evidence="1">Secreted</location>
    </subcellularLocation>
</comment>
<accession>A0A8K0DDE4</accession>
<dbReference type="OrthoDB" id="8194482at2759"/>
<dbReference type="GO" id="GO:0005576">
    <property type="term" value="C:extracellular region"/>
    <property type="evidence" value="ECO:0007669"/>
    <property type="project" value="UniProtKB-SubCell"/>
</dbReference>
<proteinExistence type="inferred from homology"/>
<dbReference type="InterPro" id="IPR006170">
    <property type="entry name" value="PBP/GOBP"/>
</dbReference>
<feature type="region of interest" description="Disordered" evidence="4">
    <location>
        <begin position="58"/>
        <end position="87"/>
    </location>
</feature>
<dbReference type="PANTHER" id="PTHR21066:SF9">
    <property type="entry name" value="ODORANT-BINDING PROTEIN 59A"/>
    <property type="match status" value="1"/>
</dbReference>
<feature type="signal peptide" evidence="5">
    <location>
        <begin position="1"/>
        <end position="30"/>
    </location>
</feature>
<comment type="caution">
    <text evidence="6">The sequence shown here is derived from an EMBL/GenBank/DDBJ whole genome shotgun (WGS) entry which is preliminary data.</text>
</comment>
<keyword evidence="3" id="KW-0964">Secreted</keyword>
<protein>
    <submittedName>
        <fullName evidence="6">Uncharacterized protein</fullName>
    </submittedName>
</protein>
<dbReference type="EMBL" id="VTPC01001379">
    <property type="protein sequence ID" value="KAF2902179.1"/>
    <property type="molecule type" value="Genomic_DNA"/>
</dbReference>
<organism evidence="6 7">
    <name type="scientific">Ignelater luminosus</name>
    <name type="common">Cucubano</name>
    <name type="synonym">Pyrophorus luminosus</name>
    <dbReference type="NCBI Taxonomy" id="2038154"/>
    <lineage>
        <taxon>Eukaryota</taxon>
        <taxon>Metazoa</taxon>
        <taxon>Ecdysozoa</taxon>
        <taxon>Arthropoda</taxon>
        <taxon>Hexapoda</taxon>
        <taxon>Insecta</taxon>
        <taxon>Pterygota</taxon>
        <taxon>Neoptera</taxon>
        <taxon>Endopterygota</taxon>
        <taxon>Coleoptera</taxon>
        <taxon>Polyphaga</taxon>
        <taxon>Elateriformia</taxon>
        <taxon>Elateroidea</taxon>
        <taxon>Elateridae</taxon>
        <taxon>Agrypninae</taxon>
        <taxon>Pyrophorini</taxon>
        <taxon>Ignelater</taxon>
    </lineage>
</organism>
<dbReference type="Proteomes" id="UP000801492">
    <property type="component" value="Unassembled WGS sequence"/>
</dbReference>
<dbReference type="PANTHER" id="PTHR21066">
    <property type="entry name" value="ODORANT-BINDING PROTEIN 59A-RELATED"/>
    <property type="match status" value="1"/>
</dbReference>
<dbReference type="AlphaFoldDB" id="A0A8K0DDE4"/>
<evidence type="ECO:0000256" key="5">
    <source>
        <dbReference type="SAM" id="SignalP"/>
    </source>
</evidence>
<keyword evidence="7" id="KW-1185">Reference proteome</keyword>
<evidence type="ECO:0000256" key="1">
    <source>
        <dbReference type="ARBA" id="ARBA00004613"/>
    </source>
</evidence>
<gene>
    <name evidence="6" type="ORF">ILUMI_04011</name>
</gene>
<dbReference type="Gene3D" id="1.10.238.20">
    <property type="entry name" value="Pheromone/general odorant binding protein domain"/>
    <property type="match status" value="1"/>
</dbReference>
<dbReference type="CDD" id="cd23992">
    <property type="entry name" value="PBP_GOBP"/>
    <property type="match status" value="1"/>
</dbReference>
<dbReference type="InterPro" id="IPR036728">
    <property type="entry name" value="PBP_GOBP_sf"/>
</dbReference>
<evidence type="ECO:0000313" key="7">
    <source>
        <dbReference type="Proteomes" id="UP000801492"/>
    </source>
</evidence>
<evidence type="ECO:0000256" key="3">
    <source>
        <dbReference type="ARBA" id="ARBA00022525"/>
    </source>
</evidence>
<feature type="chain" id="PRO_5035469649" evidence="5">
    <location>
        <begin position="31"/>
        <end position="224"/>
    </location>
</feature>